<reference evidence="2 3" key="1">
    <citation type="submission" date="2018-06" db="EMBL/GenBank/DDBJ databases">
        <title>Genomic Encyclopedia of Archaeal and Bacterial Type Strains, Phase II (KMG-II): from individual species to whole genera.</title>
        <authorList>
            <person name="Goeker M."/>
        </authorList>
    </citation>
    <scope>NUCLEOTIDE SEQUENCE [LARGE SCALE GENOMIC DNA]</scope>
    <source>
        <strain evidence="2 3">DSM 29821</strain>
    </source>
</reference>
<protein>
    <recommendedName>
        <fullName evidence="4">Transmembrane protein</fullName>
    </recommendedName>
</protein>
<dbReference type="Proteomes" id="UP000249819">
    <property type="component" value="Unassembled WGS sequence"/>
</dbReference>
<organism evidence="2 3">
    <name type="scientific">Chitinophaga dinghuensis</name>
    <dbReference type="NCBI Taxonomy" id="1539050"/>
    <lineage>
        <taxon>Bacteria</taxon>
        <taxon>Pseudomonadati</taxon>
        <taxon>Bacteroidota</taxon>
        <taxon>Chitinophagia</taxon>
        <taxon>Chitinophagales</taxon>
        <taxon>Chitinophagaceae</taxon>
        <taxon>Chitinophaga</taxon>
    </lineage>
</organism>
<feature type="transmembrane region" description="Helical" evidence="1">
    <location>
        <begin position="56"/>
        <end position="76"/>
    </location>
</feature>
<dbReference type="RefSeq" id="WP_111594808.1">
    <property type="nucleotide sequence ID" value="NZ_QLMA01000009.1"/>
</dbReference>
<keyword evidence="1" id="KW-1133">Transmembrane helix</keyword>
<dbReference type="EMBL" id="QLMA01000009">
    <property type="protein sequence ID" value="RAJ75656.1"/>
    <property type="molecule type" value="Genomic_DNA"/>
</dbReference>
<accession>A0A327VPF9</accession>
<gene>
    <name evidence="2" type="ORF">CLV59_109270</name>
</gene>
<sequence length="180" mass="21031">MPGYYELTIEDDRLLLIKNRQRVIVLTILFSLVSISAVSYFSLAEYMAGVTHLQDNYVSLIIFISLMLGVAVYTIIRTVNDKDIEIIREGKSIFYVNGEFIQLNQENDFLEVQKQTSSKGIPYFTIYLHTETRRIEICKRMRKNDYETNSPLMSEFLGLPIRMGKPWIARQVRKWMGLSE</sequence>
<evidence type="ECO:0008006" key="4">
    <source>
        <dbReference type="Google" id="ProtNLM"/>
    </source>
</evidence>
<dbReference type="AlphaFoldDB" id="A0A327VPF9"/>
<evidence type="ECO:0000256" key="1">
    <source>
        <dbReference type="SAM" id="Phobius"/>
    </source>
</evidence>
<evidence type="ECO:0000313" key="2">
    <source>
        <dbReference type="EMBL" id="RAJ75656.1"/>
    </source>
</evidence>
<feature type="transmembrane region" description="Helical" evidence="1">
    <location>
        <begin position="23"/>
        <end position="44"/>
    </location>
</feature>
<comment type="caution">
    <text evidence="2">The sequence shown here is derived from an EMBL/GenBank/DDBJ whole genome shotgun (WGS) entry which is preliminary data.</text>
</comment>
<keyword evidence="1" id="KW-0472">Membrane</keyword>
<keyword evidence="3" id="KW-1185">Reference proteome</keyword>
<name>A0A327VPF9_9BACT</name>
<keyword evidence="1" id="KW-0812">Transmembrane</keyword>
<proteinExistence type="predicted"/>
<evidence type="ECO:0000313" key="3">
    <source>
        <dbReference type="Proteomes" id="UP000249819"/>
    </source>
</evidence>